<keyword evidence="3" id="KW-0614">Plasmid</keyword>
<reference evidence="3" key="1">
    <citation type="submission" date="2013-04" db="EMBL/GenBank/DDBJ databases">
        <title>Comparative Genomics of Relapsing Fever Spirochetes.</title>
        <authorList>
            <person name="Schwan T.G."/>
            <person name="Raffel S.J."/>
            <person name="Porcella S.F."/>
            <person name="Martens C.A."/>
            <person name="Bruno D.P."/>
            <person name="Ricklefs S.M."/>
            <person name="Barbian K.B."/>
        </authorList>
    </citation>
    <scope>NUCLEOTIDE SEQUENCE</scope>
    <source>
        <strain evidence="3">Co53</strain>
        <plasmid evidence="3">unnamed</plasmid>
    </source>
</reference>
<geneLocation type="plasmid" evidence="3 4">
    <name>unnamed</name>
</geneLocation>
<dbReference type="HOGENOM" id="CLU_365504_0_0_12"/>
<sequence>MAKVKRHSFLVLLKSLLLLVTSCDQSNVSKEGITQKVPGFTDGNENDIIQAKLAELFNKFRLSRDEINVTNEMYKVITDPDIGRDKGYSTYNGSKFYDLLNALGDFRAKKVIGSYLRFTNVRKDFAKKINNVSSVADRVLLKSNLDANIVVYLLDVKKLFNDRIEGKTTIDTFVSQMIAKSNGQIAKLREDLSSDLMRPVNVGLQLSDQDQVTVSEIKDMLLDEPPIGKVKDYKTYTNREFDGLLVALGNDKLKEIITTYREYIANRQVHCTEIEDLINKIGDTGLRWKLQAQFDEKCEDCLEIKQVFTKFSDNGDVLDDIPDPEYVYEKMMETVHRDMFADIKKRVKDIVRFDGMKQGLSAAQRGALNYIRFIFEPLSQSTTQDKSVDFAIFLSNLSYRQIECIANFHLSFEDEMKATEAAISKILDEKERNQLSTEFRSINYHKTLTDYLSAETPEKVYENFKNSEYINELVNIKERALKCLYEKELESAAKRAAEELEEEANRQAKEARLKAAAKRAAEELEEEANRQAKEARLKAAAKRAAEELEEEANRQAEEARLKAAEEEAERKAEEAKRQEEKERGTDAARGDGTQSVTAPVDGDTEGGTDAARGDGTQSVTTHVDGDTEGGTGAPVVESTDAAGSGDDAAKDDDTQRVTAPVDGDTEGGTDAARGDGTQGVTTHVDGDTEGGTGAPVVEITDAAGSGDDAAKDDDTQRVTAPVDGDTEGGTDAARGDGTQSVTTHVDGDTEGGTGALVVVAGDI</sequence>
<evidence type="ECO:0000313" key="3">
    <source>
        <dbReference type="EMBL" id="AHH11056.1"/>
    </source>
</evidence>
<name>W5T1C4_9SPIR</name>
<feature type="region of interest" description="Disordered" evidence="1">
    <location>
        <begin position="547"/>
        <end position="753"/>
    </location>
</feature>
<evidence type="ECO:0000256" key="2">
    <source>
        <dbReference type="SAM" id="SignalP"/>
    </source>
</evidence>
<gene>
    <name evidence="3" type="ORF">BCO_0004401</name>
</gene>
<dbReference type="NCBIfam" id="NF047534">
    <property type="entry name" value="lipo_BTA121_dup"/>
    <property type="match status" value="3"/>
</dbReference>
<dbReference type="RefSeq" id="WP_025408414.1">
    <property type="nucleotide sequence ID" value="NZ_CP005746.1"/>
</dbReference>
<evidence type="ECO:0000256" key="1">
    <source>
        <dbReference type="SAM" id="MobiDB-lite"/>
    </source>
</evidence>
<dbReference type="Proteomes" id="UP000019330">
    <property type="component" value="Plasmid unnamed"/>
</dbReference>
<organism evidence="3">
    <name type="scientific">Borrelia coriaceae ATCC 43381</name>
    <dbReference type="NCBI Taxonomy" id="1408429"/>
    <lineage>
        <taxon>Bacteria</taxon>
        <taxon>Pseudomonadati</taxon>
        <taxon>Spirochaetota</taxon>
        <taxon>Spirochaetia</taxon>
        <taxon>Spirochaetales</taxon>
        <taxon>Borreliaceae</taxon>
        <taxon>Borrelia</taxon>
    </lineage>
</organism>
<protein>
    <submittedName>
        <fullName evidence="3">Uncharacterized protein</fullName>
    </submittedName>
</protein>
<accession>W5T1C4</accession>
<dbReference type="EMBL" id="CP005746">
    <property type="protein sequence ID" value="AHH11056.1"/>
    <property type="molecule type" value="Genomic_DNA"/>
</dbReference>
<keyword evidence="4" id="KW-1185">Reference proteome</keyword>
<feature type="compositionally biased region" description="Basic and acidic residues" evidence="1">
    <location>
        <begin position="547"/>
        <end position="589"/>
    </location>
</feature>
<keyword evidence="2" id="KW-0732">Signal</keyword>
<evidence type="ECO:0000313" key="4">
    <source>
        <dbReference type="Proteomes" id="UP000019330"/>
    </source>
</evidence>
<feature type="chain" id="PRO_5004873229" evidence="2">
    <location>
        <begin position="27"/>
        <end position="763"/>
    </location>
</feature>
<proteinExistence type="predicted"/>
<feature type="signal peptide" evidence="2">
    <location>
        <begin position="1"/>
        <end position="26"/>
    </location>
</feature>
<dbReference type="AlphaFoldDB" id="W5T1C4"/>